<dbReference type="Proteomes" id="UP000094622">
    <property type="component" value="Unassembled WGS sequence"/>
</dbReference>
<dbReference type="Pfam" id="PF04267">
    <property type="entry name" value="SoxD"/>
    <property type="match status" value="1"/>
</dbReference>
<dbReference type="InterPro" id="IPR006279">
    <property type="entry name" value="SoxD"/>
</dbReference>
<organism evidence="1 2">
    <name type="scientific">Methylobrevis pamukkalensis</name>
    <dbReference type="NCBI Taxonomy" id="1439726"/>
    <lineage>
        <taxon>Bacteria</taxon>
        <taxon>Pseudomonadati</taxon>
        <taxon>Pseudomonadota</taxon>
        <taxon>Alphaproteobacteria</taxon>
        <taxon>Hyphomicrobiales</taxon>
        <taxon>Pleomorphomonadaceae</taxon>
        <taxon>Methylobrevis</taxon>
    </lineage>
</organism>
<dbReference type="OrthoDB" id="5420070at2"/>
<dbReference type="PATRIC" id="fig|1439726.3.peg.3631"/>
<comment type="caution">
    <text evidence="1">The sequence shown here is derived from an EMBL/GenBank/DDBJ whole genome shotgun (WGS) entry which is preliminary data.</text>
</comment>
<keyword evidence="2" id="KW-1185">Reference proteome</keyword>
<evidence type="ECO:0000313" key="2">
    <source>
        <dbReference type="Proteomes" id="UP000094622"/>
    </source>
</evidence>
<accession>A0A1E3H0A7</accession>
<gene>
    <name evidence="1" type="ORF">A6302_03450</name>
</gene>
<dbReference type="AlphaFoldDB" id="A0A1E3H0A7"/>
<dbReference type="RefSeq" id="WP_069307791.1">
    <property type="nucleotide sequence ID" value="NZ_MCRJ01000101.1"/>
</dbReference>
<sequence>MLIPCPFCGPRDAAEFTYRGDAAPVRPADDAGEAAFADYVYLRDNPRGEITELWYHRAGCNGWLVVTRNTATHEIAAARLAAAPVPAPIRETAE</sequence>
<evidence type="ECO:0000313" key="1">
    <source>
        <dbReference type="EMBL" id="ODN69256.1"/>
    </source>
</evidence>
<reference evidence="1 2" key="1">
    <citation type="submission" date="2016-07" db="EMBL/GenBank/DDBJ databases">
        <title>Draft Genome Sequence of Methylobrevis pamukkalensis PK2.</title>
        <authorList>
            <person name="Vasilenko O.V."/>
            <person name="Doronina N.V."/>
            <person name="Shmareva M.N."/>
            <person name="Tarlachkov S.V."/>
            <person name="Mustakhimov I."/>
            <person name="Trotsenko Y.A."/>
        </authorList>
    </citation>
    <scope>NUCLEOTIDE SEQUENCE [LARGE SCALE GENOMIC DNA]</scope>
    <source>
        <strain evidence="1 2">PK2</strain>
    </source>
</reference>
<dbReference type="EMBL" id="MCRJ01000101">
    <property type="protein sequence ID" value="ODN69256.1"/>
    <property type="molecule type" value="Genomic_DNA"/>
</dbReference>
<dbReference type="Gene3D" id="3.30.2270.10">
    <property type="entry name" value="Folate-binding superfamily"/>
    <property type="match status" value="1"/>
</dbReference>
<dbReference type="GO" id="GO:0008115">
    <property type="term" value="F:sarcosine oxidase activity"/>
    <property type="evidence" value="ECO:0007669"/>
    <property type="project" value="InterPro"/>
</dbReference>
<name>A0A1E3H0A7_9HYPH</name>
<protein>
    <submittedName>
        <fullName evidence="1">Sarcosine oxidase, delta subunit family</fullName>
    </submittedName>
</protein>
<proteinExistence type="predicted"/>
<dbReference type="GO" id="GO:0046653">
    <property type="term" value="P:tetrahydrofolate metabolic process"/>
    <property type="evidence" value="ECO:0007669"/>
    <property type="project" value="InterPro"/>
</dbReference>
<dbReference type="InterPro" id="IPR038561">
    <property type="entry name" value="SoxD_sf"/>
</dbReference>